<feature type="chain" id="PRO_5035937397" evidence="1">
    <location>
        <begin position="26"/>
        <end position="393"/>
    </location>
</feature>
<dbReference type="InterPro" id="IPR004045">
    <property type="entry name" value="Glutathione_S-Trfase_N"/>
</dbReference>
<gene>
    <name evidence="4" type="ORF">KC19_6G024200</name>
</gene>
<evidence type="ECO:0000256" key="1">
    <source>
        <dbReference type="SAM" id="SignalP"/>
    </source>
</evidence>
<dbReference type="SUPFAM" id="SSF52833">
    <property type="entry name" value="Thioredoxin-like"/>
    <property type="match status" value="1"/>
</dbReference>
<dbReference type="Pfam" id="PF13409">
    <property type="entry name" value="GST_N_2"/>
    <property type="match status" value="1"/>
</dbReference>
<dbReference type="PANTHER" id="PTHR45374">
    <property type="entry name" value="GLUTATHIONE S-TRANSFERASE TCHQD"/>
    <property type="match status" value="1"/>
</dbReference>
<dbReference type="InterPro" id="IPR040079">
    <property type="entry name" value="Glutathione_S-Trfase"/>
</dbReference>
<feature type="domain" description="GST C-terminal" evidence="3">
    <location>
        <begin position="210"/>
        <end position="380"/>
    </location>
</feature>
<keyword evidence="5" id="KW-1185">Reference proteome</keyword>
<dbReference type="Pfam" id="PF00043">
    <property type="entry name" value="GST_C"/>
    <property type="match status" value="1"/>
</dbReference>
<dbReference type="EMBL" id="CM026427">
    <property type="protein sequence ID" value="KAG0568505.1"/>
    <property type="molecule type" value="Genomic_DNA"/>
</dbReference>
<dbReference type="SFLD" id="SFLDS00019">
    <property type="entry name" value="Glutathione_Transferase_(cytos"/>
    <property type="match status" value="1"/>
</dbReference>
<dbReference type="SUPFAM" id="SSF47616">
    <property type="entry name" value="GST C-terminal domain-like"/>
    <property type="match status" value="1"/>
</dbReference>
<dbReference type="GO" id="GO:0004364">
    <property type="term" value="F:glutathione transferase activity"/>
    <property type="evidence" value="ECO:0007669"/>
    <property type="project" value="InterPro"/>
</dbReference>
<evidence type="ECO:0000313" key="4">
    <source>
        <dbReference type="EMBL" id="KAG0568505.1"/>
    </source>
</evidence>
<dbReference type="PANTHER" id="PTHR45374:SF2">
    <property type="entry name" value="TCHQD CLASS GLUTATHIONE S-TRANSFERASE"/>
    <property type="match status" value="1"/>
</dbReference>
<sequence>MEQMVVGRTLVIATTLSSSATLSCAARCGSAGSGVVRGLPVLRSGARSCRLLASRSAFSRLKVEGNPGALRAVKEELGGQELAGDFGLQRREFVRNCAASWLLLCTAAMAETTGAQPSSTGSDGAQGTVIFYNSPLAFNPAKARLALEEKNIKYIENKIDLFSGQSLEPWYVKLNPSASAPTLVVGNEKIPESADIIRWADRQGTPLGGDSVDRAFVDEWLSKVDAWDGNLFAAANTGAGGLLKFSTTFKIKVAEANAKRYPELAELYKQKITSMQKNIDEPADAAIADANRKQLVSLLDEAETRLAFNKFLAGPAYSAADVIFTPVVYRLYQLKKDKDYLDSRPNIKGYFEELKKRPSYKKVFSVSDSGLSSAQQVLPAVGKILFSKVTGKY</sequence>
<dbReference type="InterPro" id="IPR036282">
    <property type="entry name" value="Glutathione-S-Trfase_C_sf"/>
</dbReference>
<dbReference type="Proteomes" id="UP000822688">
    <property type="component" value="Chromosome 6"/>
</dbReference>
<dbReference type="AlphaFoldDB" id="A0A8T0HC60"/>
<proteinExistence type="predicted"/>
<feature type="domain" description="GST N-terminal" evidence="2">
    <location>
        <begin position="127"/>
        <end position="208"/>
    </location>
</feature>
<evidence type="ECO:0000313" key="5">
    <source>
        <dbReference type="Proteomes" id="UP000822688"/>
    </source>
</evidence>
<accession>A0A8T0HC60</accession>
<dbReference type="PROSITE" id="PS50405">
    <property type="entry name" value="GST_CTER"/>
    <property type="match status" value="1"/>
</dbReference>
<protein>
    <submittedName>
        <fullName evidence="4">Uncharacterized protein</fullName>
    </submittedName>
</protein>
<evidence type="ECO:0000259" key="2">
    <source>
        <dbReference type="PROSITE" id="PS50404"/>
    </source>
</evidence>
<dbReference type="InterPro" id="IPR036249">
    <property type="entry name" value="Thioredoxin-like_sf"/>
</dbReference>
<dbReference type="PROSITE" id="PS50404">
    <property type="entry name" value="GST_NTER"/>
    <property type="match status" value="1"/>
</dbReference>
<dbReference type="InterPro" id="IPR044617">
    <property type="entry name" value="TCHQD"/>
</dbReference>
<dbReference type="Gene3D" id="3.40.30.10">
    <property type="entry name" value="Glutaredoxin"/>
    <property type="match status" value="1"/>
</dbReference>
<name>A0A8T0HC60_CERPU</name>
<dbReference type="Gene3D" id="1.20.1050.10">
    <property type="match status" value="1"/>
</dbReference>
<reference evidence="4 5" key="1">
    <citation type="submission" date="2020-06" db="EMBL/GenBank/DDBJ databases">
        <title>WGS assembly of Ceratodon purpureus strain R40.</title>
        <authorList>
            <person name="Carey S.B."/>
            <person name="Jenkins J."/>
            <person name="Shu S."/>
            <person name="Lovell J.T."/>
            <person name="Sreedasyam A."/>
            <person name="Maumus F."/>
            <person name="Tiley G.P."/>
            <person name="Fernandez-Pozo N."/>
            <person name="Barry K."/>
            <person name="Chen C."/>
            <person name="Wang M."/>
            <person name="Lipzen A."/>
            <person name="Daum C."/>
            <person name="Saski C.A."/>
            <person name="Payton A.C."/>
            <person name="Mcbreen J.C."/>
            <person name="Conrad R.E."/>
            <person name="Kollar L.M."/>
            <person name="Olsson S."/>
            <person name="Huttunen S."/>
            <person name="Landis J.B."/>
            <person name="Wickett N.J."/>
            <person name="Johnson M.G."/>
            <person name="Rensing S.A."/>
            <person name="Grimwood J."/>
            <person name="Schmutz J."/>
            <person name="Mcdaniel S.F."/>
        </authorList>
    </citation>
    <scope>NUCLEOTIDE SEQUENCE [LARGE SCALE GENOMIC DNA]</scope>
    <source>
        <strain evidence="4 5">R40</strain>
    </source>
</reference>
<comment type="caution">
    <text evidence="4">The sequence shown here is derived from an EMBL/GenBank/DDBJ whole genome shotgun (WGS) entry which is preliminary data.</text>
</comment>
<dbReference type="InterPro" id="IPR010987">
    <property type="entry name" value="Glutathione-S-Trfase_C-like"/>
</dbReference>
<dbReference type="CDD" id="cd00570">
    <property type="entry name" value="GST_N_family"/>
    <property type="match status" value="1"/>
</dbReference>
<evidence type="ECO:0000259" key="3">
    <source>
        <dbReference type="PROSITE" id="PS50405"/>
    </source>
</evidence>
<feature type="signal peptide" evidence="1">
    <location>
        <begin position="1"/>
        <end position="25"/>
    </location>
</feature>
<dbReference type="InterPro" id="IPR004046">
    <property type="entry name" value="GST_C"/>
</dbReference>
<keyword evidence="1" id="KW-0732">Signal</keyword>
<organism evidence="4 5">
    <name type="scientific">Ceratodon purpureus</name>
    <name type="common">Fire moss</name>
    <name type="synonym">Dicranum purpureum</name>
    <dbReference type="NCBI Taxonomy" id="3225"/>
    <lineage>
        <taxon>Eukaryota</taxon>
        <taxon>Viridiplantae</taxon>
        <taxon>Streptophyta</taxon>
        <taxon>Embryophyta</taxon>
        <taxon>Bryophyta</taxon>
        <taxon>Bryophytina</taxon>
        <taxon>Bryopsida</taxon>
        <taxon>Dicranidae</taxon>
        <taxon>Pseudoditrichales</taxon>
        <taxon>Ditrichaceae</taxon>
        <taxon>Ceratodon</taxon>
    </lineage>
</organism>